<sequence length="205" mass="23472">MAGQRAKWNDVNTKILLDLCIAEKDKGNFINGLTTEGMVNVAHNFAQATNQYYTEGKISSKLTTLKRSYRDWQVLANRTGLGRGKRGNITTPDRWGGASRPCTRQNMAPNPQIMEYYMKAISDSLTARVSQEQLRPKTPEIEELHEVMELLSQDGVKEGTQLHYKALDLFKIPMCRKEYLKMKSKNARIGWIDWTWTHGKFNMGV</sequence>
<comment type="caution">
    <text evidence="2">The sequence shown here is derived from an EMBL/GenBank/DDBJ whole genome shotgun (WGS) entry which is preliminary data.</text>
</comment>
<feature type="domain" description="Myb/SANT-like" evidence="1">
    <location>
        <begin position="7"/>
        <end position="81"/>
    </location>
</feature>
<reference evidence="2" key="1">
    <citation type="journal article" date="2019" name="BMC Genomics">
        <title>A new reference genome for Sorghum bicolor reveals high levels of sequence similarity between sweet and grain genotypes: implications for the genetics of sugar metabolism.</title>
        <authorList>
            <person name="Cooper E.A."/>
            <person name="Brenton Z.W."/>
            <person name="Flinn B.S."/>
            <person name="Jenkins J."/>
            <person name="Shu S."/>
            <person name="Flowers D."/>
            <person name="Luo F."/>
            <person name="Wang Y."/>
            <person name="Xia P."/>
            <person name="Barry K."/>
            <person name="Daum C."/>
            <person name="Lipzen A."/>
            <person name="Yoshinaga Y."/>
            <person name="Schmutz J."/>
            <person name="Saski C."/>
            <person name="Vermerris W."/>
            <person name="Kresovich S."/>
        </authorList>
    </citation>
    <scope>NUCLEOTIDE SEQUENCE</scope>
</reference>
<dbReference type="Proteomes" id="UP000807115">
    <property type="component" value="Chromosome 6"/>
</dbReference>
<name>A0A921UBI6_SORBI</name>
<dbReference type="InterPro" id="IPR024752">
    <property type="entry name" value="Myb/SANT-like_dom"/>
</dbReference>
<dbReference type="EMBL" id="CM027685">
    <property type="protein sequence ID" value="KAG0525418.1"/>
    <property type="molecule type" value="Genomic_DNA"/>
</dbReference>
<dbReference type="AlphaFoldDB" id="A0A921UBI6"/>
<dbReference type="Pfam" id="PF12776">
    <property type="entry name" value="Myb_DNA-bind_3"/>
    <property type="match status" value="1"/>
</dbReference>
<organism evidence="2 3">
    <name type="scientific">Sorghum bicolor</name>
    <name type="common">Sorghum</name>
    <name type="synonym">Sorghum vulgare</name>
    <dbReference type="NCBI Taxonomy" id="4558"/>
    <lineage>
        <taxon>Eukaryota</taxon>
        <taxon>Viridiplantae</taxon>
        <taxon>Streptophyta</taxon>
        <taxon>Embryophyta</taxon>
        <taxon>Tracheophyta</taxon>
        <taxon>Spermatophyta</taxon>
        <taxon>Magnoliopsida</taxon>
        <taxon>Liliopsida</taxon>
        <taxon>Poales</taxon>
        <taxon>Poaceae</taxon>
        <taxon>PACMAD clade</taxon>
        <taxon>Panicoideae</taxon>
        <taxon>Andropogonodae</taxon>
        <taxon>Andropogoneae</taxon>
        <taxon>Sorghinae</taxon>
        <taxon>Sorghum</taxon>
    </lineage>
</organism>
<evidence type="ECO:0000313" key="3">
    <source>
        <dbReference type="Proteomes" id="UP000807115"/>
    </source>
</evidence>
<reference evidence="2" key="2">
    <citation type="submission" date="2020-10" db="EMBL/GenBank/DDBJ databases">
        <authorList>
            <person name="Cooper E.A."/>
            <person name="Brenton Z.W."/>
            <person name="Flinn B.S."/>
            <person name="Jenkins J."/>
            <person name="Shu S."/>
            <person name="Flowers D."/>
            <person name="Luo F."/>
            <person name="Wang Y."/>
            <person name="Xia P."/>
            <person name="Barry K."/>
            <person name="Daum C."/>
            <person name="Lipzen A."/>
            <person name="Yoshinaga Y."/>
            <person name="Schmutz J."/>
            <person name="Saski C."/>
            <person name="Vermerris W."/>
            <person name="Kresovich S."/>
        </authorList>
    </citation>
    <scope>NUCLEOTIDE SEQUENCE</scope>
</reference>
<dbReference type="PANTHER" id="PTHR47069">
    <property type="match status" value="1"/>
</dbReference>
<gene>
    <name evidence="2" type="ORF">BDA96_06G055000</name>
</gene>
<evidence type="ECO:0000259" key="1">
    <source>
        <dbReference type="Pfam" id="PF12776"/>
    </source>
</evidence>
<accession>A0A921UBI6</accession>
<proteinExistence type="predicted"/>
<dbReference type="PANTHER" id="PTHR47069:SF11">
    <property type="entry name" value="OS04G0275550 PROTEIN"/>
    <property type="match status" value="1"/>
</dbReference>
<protein>
    <recommendedName>
        <fullName evidence="1">Myb/SANT-like domain-containing protein</fullName>
    </recommendedName>
</protein>
<evidence type="ECO:0000313" key="2">
    <source>
        <dbReference type="EMBL" id="KAG0525418.1"/>
    </source>
</evidence>